<dbReference type="EMBL" id="JAAOAO010000313">
    <property type="protein sequence ID" value="KAF5548517.1"/>
    <property type="molecule type" value="Genomic_DNA"/>
</dbReference>
<evidence type="ECO:0000256" key="1">
    <source>
        <dbReference type="SAM" id="Coils"/>
    </source>
</evidence>
<dbReference type="Proteomes" id="UP000574317">
    <property type="component" value="Unassembled WGS sequence"/>
</dbReference>
<evidence type="ECO:0000256" key="2">
    <source>
        <dbReference type="SAM" id="MobiDB-lite"/>
    </source>
</evidence>
<comment type="caution">
    <text evidence="3">The sequence shown here is derived from an EMBL/GenBank/DDBJ whole genome shotgun (WGS) entry which is preliminary data.</text>
</comment>
<feature type="coiled-coil region" evidence="1">
    <location>
        <begin position="254"/>
        <end position="288"/>
    </location>
</feature>
<accession>A0A8H5J5C6</accession>
<keyword evidence="4" id="KW-1185">Reference proteome</keyword>
<gene>
    <name evidence="3" type="ORF">FNAPI_8239</name>
</gene>
<evidence type="ECO:0008006" key="5">
    <source>
        <dbReference type="Google" id="ProtNLM"/>
    </source>
</evidence>
<organism evidence="3 4">
    <name type="scientific">Fusarium napiforme</name>
    <dbReference type="NCBI Taxonomy" id="42672"/>
    <lineage>
        <taxon>Eukaryota</taxon>
        <taxon>Fungi</taxon>
        <taxon>Dikarya</taxon>
        <taxon>Ascomycota</taxon>
        <taxon>Pezizomycotina</taxon>
        <taxon>Sordariomycetes</taxon>
        <taxon>Hypocreomycetidae</taxon>
        <taxon>Hypocreales</taxon>
        <taxon>Nectriaceae</taxon>
        <taxon>Fusarium</taxon>
        <taxon>Fusarium fujikuroi species complex</taxon>
    </lineage>
</organism>
<reference evidence="3 4" key="1">
    <citation type="submission" date="2020-05" db="EMBL/GenBank/DDBJ databases">
        <title>Identification and distribution of gene clusters putatively required for synthesis of sphingolipid metabolism inhibitors in phylogenetically diverse species of the filamentous fungus Fusarium.</title>
        <authorList>
            <person name="Kim H.-S."/>
            <person name="Busman M."/>
            <person name="Brown D.W."/>
            <person name="Divon H."/>
            <person name="Uhlig S."/>
            <person name="Proctor R.H."/>
        </authorList>
    </citation>
    <scope>NUCLEOTIDE SEQUENCE [LARGE SCALE GENOMIC DNA]</scope>
    <source>
        <strain evidence="3 4">NRRL 25196</strain>
    </source>
</reference>
<protein>
    <recommendedName>
        <fullName evidence="5">Ubiquinol-cytochrome-c reductase cytochrome c1</fullName>
    </recommendedName>
</protein>
<evidence type="ECO:0000313" key="4">
    <source>
        <dbReference type="Proteomes" id="UP000574317"/>
    </source>
</evidence>
<keyword evidence="1" id="KW-0175">Coiled coil</keyword>
<name>A0A8H5J5C6_9HYPO</name>
<dbReference type="AlphaFoldDB" id="A0A8H5J5C6"/>
<sequence length="354" mass="39320">MLQTVNKHGFDAVSQAVLKLLSDKVYESTNIARQRFPDLFEPSASQKAVETSEKAATTSQKAAKAAPEAEVATTEQAVVNGMHKAGPDENQNICKSQEYPVIVHVPSDSTASDTVGSSGSPGPFPVHLPFPTEHLLMEKLQKTLEFACYQYGMREFQSTMKKHNWDCPEAVELSRWTERLGQEGKLKQDGFSKPLKELLQSIARIRHTAVHRVRTDSSGLQRFLADAEDLARALGDDTYIKAISKIRSDTESVITELTETKKSLRLQLDEAQEEIAKRRAELDQQEQKNLRHMEREDEKYCALAGEKLQKALNLIGSFAVAPETGGVTLNGDGDTGTDDSNLDHAEHFEDCFES</sequence>
<evidence type="ECO:0000313" key="3">
    <source>
        <dbReference type="EMBL" id="KAF5548517.1"/>
    </source>
</evidence>
<proteinExistence type="predicted"/>
<feature type="region of interest" description="Disordered" evidence="2">
    <location>
        <begin position="50"/>
        <end position="70"/>
    </location>
</feature>
<feature type="compositionally biased region" description="Low complexity" evidence="2">
    <location>
        <begin position="54"/>
        <end position="70"/>
    </location>
</feature>